<name>A0A239BI81_9ACTN</name>
<proteinExistence type="predicted"/>
<dbReference type="AlphaFoldDB" id="A0A239BI81"/>
<protein>
    <recommendedName>
        <fullName evidence="3">YCII-related domain-containing protein</fullName>
    </recommendedName>
</protein>
<accession>A0A239BI81</accession>
<organism evidence="1 2">
    <name type="scientific">Streptosporangium subroseum</name>
    <dbReference type="NCBI Taxonomy" id="106412"/>
    <lineage>
        <taxon>Bacteria</taxon>
        <taxon>Bacillati</taxon>
        <taxon>Actinomycetota</taxon>
        <taxon>Actinomycetes</taxon>
        <taxon>Streptosporangiales</taxon>
        <taxon>Streptosporangiaceae</taxon>
        <taxon>Streptosporangium</taxon>
    </lineage>
</organism>
<dbReference type="Proteomes" id="UP000198282">
    <property type="component" value="Unassembled WGS sequence"/>
</dbReference>
<dbReference type="EMBL" id="FZOD01000003">
    <property type="protein sequence ID" value="SNS06824.1"/>
    <property type="molecule type" value="Genomic_DNA"/>
</dbReference>
<dbReference type="RefSeq" id="WP_089205896.1">
    <property type="nucleotide sequence ID" value="NZ_FZOD01000003.1"/>
</dbReference>
<reference evidence="1 2" key="1">
    <citation type="submission" date="2017-06" db="EMBL/GenBank/DDBJ databases">
        <authorList>
            <person name="Kim H.J."/>
            <person name="Triplett B.A."/>
        </authorList>
    </citation>
    <scope>NUCLEOTIDE SEQUENCE [LARGE SCALE GENOMIC DNA]</scope>
    <source>
        <strain evidence="1 2">CGMCC 4.2132</strain>
    </source>
</reference>
<evidence type="ECO:0000313" key="2">
    <source>
        <dbReference type="Proteomes" id="UP000198282"/>
    </source>
</evidence>
<evidence type="ECO:0000313" key="1">
    <source>
        <dbReference type="EMBL" id="SNS06824.1"/>
    </source>
</evidence>
<gene>
    <name evidence="1" type="ORF">SAMN05216276_1003189</name>
</gene>
<evidence type="ECO:0008006" key="3">
    <source>
        <dbReference type="Google" id="ProtNLM"/>
    </source>
</evidence>
<dbReference type="OrthoDB" id="163565at2"/>
<keyword evidence="2" id="KW-1185">Reference proteome</keyword>
<sequence length="112" mass="12272">MATITDEQMRAQLSTAKPYTVVILKTGPNRQMEGVDGIIWEHGRRNFSLRADGLLSVVLPVMDETEVSGIGIFNLDQDETIKIMDDDPGVKAGVFVYEVHPARSFPGDALPA</sequence>